<dbReference type="Pfam" id="PF05686">
    <property type="entry name" value="Glyco_transf_90"/>
    <property type="match status" value="1"/>
</dbReference>
<keyword evidence="3" id="KW-0812">Transmembrane</keyword>
<dbReference type="EMBL" id="CAVNYO010000478">
    <property type="protein sequence ID" value="CAK5284241.1"/>
    <property type="molecule type" value="Genomic_DNA"/>
</dbReference>
<dbReference type="Proteomes" id="UP001295794">
    <property type="component" value="Unassembled WGS sequence"/>
</dbReference>
<dbReference type="GO" id="GO:0016740">
    <property type="term" value="F:transferase activity"/>
    <property type="evidence" value="ECO:0007669"/>
    <property type="project" value="UniProtKB-KW"/>
</dbReference>
<dbReference type="PANTHER" id="PTHR12203:SF35">
    <property type="entry name" value="PROTEIN O-GLUCOSYLTRANSFERASE 1"/>
    <property type="match status" value="1"/>
</dbReference>
<accession>A0AAD2HXX0</accession>
<evidence type="ECO:0000313" key="6">
    <source>
        <dbReference type="Proteomes" id="UP001295794"/>
    </source>
</evidence>
<proteinExistence type="inferred from homology"/>
<comment type="similarity">
    <text evidence="1">Belongs to the glycosyltransferase 90 family.</text>
</comment>
<feature type="transmembrane region" description="Helical" evidence="3">
    <location>
        <begin position="24"/>
        <end position="42"/>
    </location>
</feature>
<evidence type="ECO:0000256" key="1">
    <source>
        <dbReference type="ARBA" id="ARBA00010118"/>
    </source>
</evidence>
<dbReference type="InterPro" id="IPR006598">
    <property type="entry name" value="CAP10"/>
</dbReference>
<evidence type="ECO:0000259" key="4">
    <source>
        <dbReference type="SMART" id="SM00672"/>
    </source>
</evidence>
<name>A0AAD2HXX0_9AGAR</name>
<dbReference type="InterPro" id="IPR051091">
    <property type="entry name" value="O-Glucosyltr/Glycosyltrsf_90"/>
</dbReference>
<dbReference type="AlphaFoldDB" id="A0AAD2HXX0"/>
<protein>
    <recommendedName>
        <fullName evidence="4">Glycosyl transferase CAP10 domain-containing protein</fullName>
    </recommendedName>
</protein>
<sequence length="534" mass="61522">MDDTGIFSLSTPLMIYFFLRSRRFHLVLLVLHAAGLASWLFLPTVRKAPMIEVALVDEHTIDTLSHPTPSEFAQMKLDELLSRQSTTLAQAEARYVLKSGRSTPTGFDKWFEFARENECLIDEYEQIYRDFEPFYQLAQEHPSHFQRMIDKGRYMLLEEMKGLRTKQQAAVGMAAINITNGKLQMPPYQATTYSFDLPMRLRSFTHLLPDMEFLLNGRDEPRVLFNYRGHGSQQTAAEIKDATPFHNAPRPTAKFFKHQSGCNISSTAPGFLKDESDNISFLQSSSSTDFTTDFWPLLSMTKLSPCFSDILYPSPYHYVASRWSMRIAEDNVPWAEKKQQLFWRGSSNGGHIFADNYHSFPRFHLIQLARNHSELIDARMTTFDGGHCTEGCDRERVIAEYNITGKYEDLRELVLNYKYLLDISGNTFSGRFLALLGSGSLVFKSNVFEEYFDGWIRPNEHYIPVKPDLSDLVEKVEWAKAHDDEARRIQETGKLFRQRVVTDAQNDCYFAAVLLEWARLQSYTNGTLTSSMVF</sequence>
<evidence type="ECO:0000256" key="3">
    <source>
        <dbReference type="SAM" id="Phobius"/>
    </source>
</evidence>
<keyword evidence="3" id="KW-1133">Transmembrane helix</keyword>
<feature type="domain" description="Glycosyl transferase CAP10" evidence="4">
    <location>
        <begin position="275"/>
        <end position="524"/>
    </location>
</feature>
<dbReference type="SMART" id="SM00672">
    <property type="entry name" value="CAP10"/>
    <property type="match status" value="1"/>
</dbReference>
<keyword evidence="3" id="KW-0472">Membrane</keyword>
<gene>
    <name evidence="5" type="ORF">MYCIT1_LOCUS37348</name>
</gene>
<reference evidence="5" key="1">
    <citation type="submission" date="2023-11" db="EMBL/GenBank/DDBJ databases">
        <authorList>
            <person name="De Vega J J."/>
            <person name="De Vega J J."/>
        </authorList>
    </citation>
    <scope>NUCLEOTIDE SEQUENCE</scope>
</reference>
<keyword evidence="6" id="KW-1185">Reference proteome</keyword>
<dbReference type="PANTHER" id="PTHR12203">
    <property type="entry name" value="KDEL LYS-ASP-GLU-LEU CONTAINING - RELATED"/>
    <property type="match status" value="1"/>
</dbReference>
<organism evidence="5 6">
    <name type="scientific">Mycena citricolor</name>
    <dbReference type="NCBI Taxonomy" id="2018698"/>
    <lineage>
        <taxon>Eukaryota</taxon>
        <taxon>Fungi</taxon>
        <taxon>Dikarya</taxon>
        <taxon>Basidiomycota</taxon>
        <taxon>Agaricomycotina</taxon>
        <taxon>Agaricomycetes</taxon>
        <taxon>Agaricomycetidae</taxon>
        <taxon>Agaricales</taxon>
        <taxon>Marasmiineae</taxon>
        <taxon>Mycenaceae</taxon>
        <taxon>Mycena</taxon>
    </lineage>
</organism>
<evidence type="ECO:0000256" key="2">
    <source>
        <dbReference type="ARBA" id="ARBA00022679"/>
    </source>
</evidence>
<keyword evidence="2" id="KW-0808">Transferase</keyword>
<evidence type="ECO:0000313" key="5">
    <source>
        <dbReference type="EMBL" id="CAK5284241.1"/>
    </source>
</evidence>
<comment type="caution">
    <text evidence="5">The sequence shown here is derived from an EMBL/GenBank/DDBJ whole genome shotgun (WGS) entry which is preliminary data.</text>
</comment>